<sequence length="85" mass="9482">MKAETGFPDVPLVAIARDPEHSINFLKEEGIPEEEAIMFEKLWHQLVAEQASLSTQGRLMIAKNSSHSVDADRPDLVIEVIKSLL</sequence>
<dbReference type="EMBL" id="SWLG01000007">
    <property type="protein sequence ID" value="TLS37286.1"/>
    <property type="molecule type" value="Genomic_DNA"/>
</dbReference>
<name>A0A5R9F4K1_9BACL</name>
<organism evidence="1 2">
    <name type="scientific">Exobacillus caeni</name>
    <dbReference type="NCBI Taxonomy" id="2574798"/>
    <lineage>
        <taxon>Bacteria</taxon>
        <taxon>Bacillati</taxon>
        <taxon>Bacillota</taxon>
        <taxon>Bacilli</taxon>
        <taxon>Bacillales</taxon>
        <taxon>Guptibacillaceae</taxon>
        <taxon>Exobacillus</taxon>
    </lineage>
</organism>
<evidence type="ECO:0000313" key="1">
    <source>
        <dbReference type="EMBL" id="TLS37286.1"/>
    </source>
</evidence>
<keyword evidence="2" id="KW-1185">Reference proteome</keyword>
<proteinExistence type="predicted"/>
<dbReference type="Proteomes" id="UP000308230">
    <property type="component" value="Unassembled WGS sequence"/>
</dbReference>
<dbReference type="RefSeq" id="WP_138126821.1">
    <property type="nucleotide sequence ID" value="NZ_SWLG01000007.1"/>
</dbReference>
<comment type="caution">
    <text evidence="1">The sequence shown here is derived from an EMBL/GenBank/DDBJ whole genome shotgun (WGS) entry which is preliminary data.</text>
</comment>
<evidence type="ECO:0008006" key="3">
    <source>
        <dbReference type="Google" id="ProtNLM"/>
    </source>
</evidence>
<dbReference type="AlphaFoldDB" id="A0A5R9F4K1"/>
<gene>
    <name evidence="1" type="ORF">FCL54_12250</name>
</gene>
<reference evidence="1 2" key="1">
    <citation type="submission" date="2019-04" db="EMBL/GenBank/DDBJ databases">
        <title>Bacillus caeni sp. nov., a bacterium isolated from mangrove sediment.</title>
        <authorList>
            <person name="Huang H."/>
            <person name="Mo K."/>
            <person name="Hu Y."/>
        </authorList>
    </citation>
    <scope>NUCLEOTIDE SEQUENCE [LARGE SCALE GENOMIC DNA]</scope>
    <source>
        <strain evidence="1 2">HB172195</strain>
    </source>
</reference>
<evidence type="ECO:0000313" key="2">
    <source>
        <dbReference type="Proteomes" id="UP000308230"/>
    </source>
</evidence>
<protein>
    <recommendedName>
        <fullName evidence="3">Alpha/beta hydrolase</fullName>
    </recommendedName>
</protein>
<dbReference type="OrthoDB" id="59888at2"/>
<accession>A0A5R9F4K1</accession>